<evidence type="ECO:0000256" key="3">
    <source>
        <dbReference type="ARBA" id="ARBA00022692"/>
    </source>
</evidence>
<feature type="transmembrane region" description="Helical" evidence="7">
    <location>
        <begin position="303"/>
        <end position="326"/>
    </location>
</feature>
<name>A0A1F2UH73_9ACTN</name>
<evidence type="ECO:0000256" key="6">
    <source>
        <dbReference type="ARBA" id="ARBA00038076"/>
    </source>
</evidence>
<comment type="subcellular location">
    <subcellularLocation>
        <location evidence="1">Cell membrane</location>
        <topology evidence="1">Multi-pass membrane protein</topology>
    </subcellularLocation>
</comment>
<feature type="domain" description="ABC3 transporter permease C-terminal" evidence="8">
    <location>
        <begin position="262"/>
        <end position="378"/>
    </location>
</feature>
<evidence type="ECO:0000259" key="9">
    <source>
        <dbReference type="Pfam" id="PF12704"/>
    </source>
</evidence>
<evidence type="ECO:0008006" key="12">
    <source>
        <dbReference type="Google" id="ProtNLM"/>
    </source>
</evidence>
<dbReference type="InterPro" id="IPR050250">
    <property type="entry name" value="Macrolide_Exporter_MacB"/>
</dbReference>
<dbReference type="PANTHER" id="PTHR30572:SF4">
    <property type="entry name" value="ABC TRANSPORTER PERMEASE YTRF"/>
    <property type="match status" value="1"/>
</dbReference>
<keyword evidence="4 7" id="KW-1133">Transmembrane helix</keyword>
<dbReference type="GO" id="GO:0022857">
    <property type="term" value="F:transmembrane transporter activity"/>
    <property type="evidence" value="ECO:0007669"/>
    <property type="project" value="TreeGrafter"/>
</dbReference>
<dbReference type="InterPro" id="IPR003838">
    <property type="entry name" value="ABC3_permease_C"/>
</dbReference>
<evidence type="ECO:0000256" key="7">
    <source>
        <dbReference type="SAM" id="Phobius"/>
    </source>
</evidence>
<evidence type="ECO:0000256" key="2">
    <source>
        <dbReference type="ARBA" id="ARBA00022475"/>
    </source>
</evidence>
<dbReference type="GO" id="GO:0005886">
    <property type="term" value="C:plasma membrane"/>
    <property type="evidence" value="ECO:0007669"/>
    <property type="project" value="UniProtKB-SubCell"/>
</dbReference>
<feature type="transmembrane region" description="Helical" evidence="7">
    <location>
        <begin position="346"/>
        <end position="368"/>
    </location>
</feature>
<proteinExistence type="inferred from homology"/>
<comment type="caution">
    <text evidence="10">The sequence shown here is derived from an EMBL/GenBank/DDBJ whole genome shotgun (WGS) entry which is preliminary data.</text>
</comment>
<feature type="transmembrane region" description="Helical" evidence="7">
    <location>
        <begin position="259"/>
        <end position="283"/>
    </location>
</feature>
<feature type="domain" description="MacB-like periplasmic core" evidence="9">
    <location>
        <begin position="19"/>
        <end position="232"/>
    </location>
</feature>
<dbReference type="Pfam" id="PF12704">
    <property type="entry name" value="MacB_PCD"/>
    <property type="match status" value="1"/>
</dbReference>
<dbReference type="Proteomes" id="UP000178086">
    <property type="component" value="Unassembled WGS sequence"/>
</dbReference>
<dbReference type="InterPro" id="IPR025857">
    <property type="entry name" value="MacB_PCD"/>
</dbReference>
<evidence type="ECO:0000313" key="10">
    <source>
        <dbReference type="EMBL" id="OFW32392.1"/>
    </source>
</evidence>
<dbReference type="PANTHER" id="PTHR30572">
    <property type="entry name" value="MEMBRANE COMPONENT OF TRANSPORTER-RELATED"/>
    <property type="match status" value="1"/>
</dbReference>
<keyword evidence="3 7" id="KW-0812">Transmembrane</keyword>
<evidence type="ECO:0000259" key="8">
    <source>
        <dbReference type="Pfam" id="PF02687"/>
    </source>
</evidence>
<accession>A0A1F2UH73</accession>
<protein>
    <recommendedName>
        <fullName evidence="12">ABC transporter permease</fullName>
    </recommendedName>
</protein>
<evidence type="ECO:0000313" key="11">
    <source>
        <dbReference type="Proteomes" id="UP000178086"/>
    </source>
</evidence>
<evidence type="ECO:0000256" key="1">
    <source>
        <dbReference type="ARBA" id="ARBA00004651"/>
    </source>
</evidence>
<dbReference type="AlphaFoldDB" id="A0A1F2UH73"/>
<comment type="similarity">
    <text evidence="6">Belongs to the ABC-4 integral membrane protein family.</text>
</comment>
<sequence length="385" mass="41296">MRLDTIALKNLARRKGKAALVVVGLAVGIATMVSIVTLMLAFEKSIDTQLDAFGFNIVVYPASTSLSLNYGGMNISGVDTFEVETLTEADIEKARRIRSANDITAISPKVLQAIEVKNRKALLVGVDFDEEFQAKKWWKVMGHKPSSKDQVILGSDAARNLRLKAGDSMKIGSQSFKVAGILHETGSQDDGLVFSDIERAQALFDRGQDLSLIEISAQRSEQIDNVVAELEKALPGAEVSSIKQAVKYREEAMGSLARFGLIVTAIIIMISGFIVFVTMTSSVNERKQEIGVFRAMGYRKSSVARIILTEALAVSVVGGIVGYIAGFGATYALPQVVPSIELPVEASSSVFLLALAIAVLVGLVSSLMPARRAANMDPADALKSL</sequence>
<feature type="transmembrane region" description="Helical" evidence="7">
    <location>
        <begin position="20"/>
        <end position="42"/>
    </location>
</feature>
<evidence type="ECO:0000256" key="4">
    <source>
        <dbReference type="ARBA" id="ARBA00022989"/>
    </source>
</evidence>
<keyword evidence="5 7" id="KW-0472">Membrane</keyword>
<dbReference type="Pfam" id="PF02687">
    <property type="entry name" value="FtsX"/>
    <property type="match status" value="1"/>
</dbReference>
<organism evidence="10 11">
    <name type="scientific">Candidatus Aquicultor primus</name>
    <dbReference type="NCBI Taxonomy" id="1797195"/>
    <lineage>
        <taxon>Bacteria</taxon>
        <taxon>Bacillati</taxon>
        <taxon>Actinomycetota</taxon>
        <taxon>Candidatus Aquicultoria</taxon>
        <taxon>Candidatus Aquicultorales</taxon>
        <taxon>Candidatus Aquicultoraceae</taxon>
        <taxon>Candidatus Aquicultor</taxon>
    </lineage>
</organism>
<evidence type="ECO:0000256" key="5">
    <source>
        <dbReference type="ARBA" id="ARBA00023136"/>
    </source>
</evidence>
<reference evidence="10 11" key="1">
    <citation type="journal article" date="2016" name="Nat. Commun.">
        <title>Thousands of microbial genomes shed light on interconnected biogeochemical processes in an aquifer system.</title>
        <authorList>
            <person name="Anantharaman K."/>
            <person name="Brown C.T."/>
            <person name="Hug L.A."/>
            <person name="Sharon I."/>
            <person name="Castelle C.J."/>
            <person name="Probst A.J."/>
            <person name="Thomas B.C."/>
            <person name="Singh A."/>
            <person name="Wilkins M.J."/>
            <person name="Karaoz U."/>
            <person name="Brodie E.L."/>
            <person name="Williams K.H."/>
            <person name="Hubbard S.S."/>
            <person name="Banfield J.F."/>
        </authorList>
    </citation>
    <scope>NUCLEOTIDE SEQUENCE [LARGE SCALE GENOMIC DNA]</scope>
</reference>
<keyword evidence="2" id="KW-1003">Cell membrane</keyword>
<gene>
    <name evidence="10" type="ORF">A2074_03445</name>
</gene>
<dbReference type="EMBL" id="MELI01000096">
    <property type="protein sequence ID" value="OFW32392.1"/>
    <property type="molecule type" value="Genomic_DNA"/>
</dbReference>